<keyword evidence="5 8" id="KW-0472">Membrane</keyword>
<keyword evidence="4 8" id="KW-1133">Transmembrane helix</keyword>
<keyword evidence="2" id="KW-1003">Cell membrane</keyword>
<dbReference type="PANTHER" id="PTHR30509:SF9">
    <property type="entry name" value="MULTIDRUG RESISTANCE PROTEIN MDTO"/>
    <property type="match status" value="1"/>
</dbReference>
<sequence>MREALRLGRPSDRWFKPALSVAAASALPNLVLCALGRLDLVAYTMAGSLCALYGHDLPYARRATTLARVVLGMFAGVAVALTAASLTHSAVVLIAVGAVLAAVQKAVADASGIGPPGNVIFTFVMAGALFAPQEIGRVPGHLALTLAAGAFAWLVAMAPALRRADGPERRATARALAAAAAHAAAPGPQTRHAATTALRAARHCLRLAGAPTADRRTLHRLLRLAEATLAGSGSSSGPGPGHGSGPGSGPGGGSASEQLHAWAAAVRAHGPLPVPPAVHGLPETDLPGADLPETDLPDTDLRDAAPQARVPRPRLLRSLAPGAAHAPAALRTLLGCALAGYATLLLGVDRPYWAIVTAASIHQANIALTWNRTLQRTLGNLLGVAVFAAAVPLIRTGPVALVLCLLVLNFAAEALISRNYWLGTVAVTPMALLLVEFTGDHPAGRLIGDRVLDTLIGAAVGIAAALAVTNHRTTDRVRHALHATGRARAHAERTLADPAAEPAAVHAASRRLAHSLADLRDARDTAAGEWRRRTLPEQALRAAEEAGHRTLAGTAQRRGGLHPAPESGAA</sequence>
<feature type="transmembrane region" description="Helical" evidence="8">
    <location>
        <begin position="382"/>
        <end position="408"/>
    </location>
</feature>
<accession>A0ABN1TBM0</accession>
<proteinExistence type="inferred from homology"/>
<evidence type="ECO:0000256" key="4">
    <source>
        <dbReference type="ARBA" id="ARBA00022989"/>
    </source>
</evidence>
<keyword evidence="11" id="KW-1185">Reference proteome</keyword>
<evidence type="ECO:0000256" key="3">
    <source>
        <dbReference type="ARBA" id="ARBA00022692"/>
    </source>
</evidence>
<gene>
    <name evidence="10" type="ORF">GCM10009663_11270</name>
</gene>
<feature type="compositionally biased region" description="Gly residues" evidence="7">
    <location>
        <begin position="234"/>
        <end position="254"/>
    </location>
</feature>
<keyword evidence="3 8" id="KW-0812">Transmembrane</keyword>
<evidence type="ECO:0000313" key="10">
    <source>
        <dbReference type="EMBL" id="GAA1073115.1"/>
    </source>
</evidence>
<organism evidence="10 11">
    <name type="scientific">Kitasatospora arboriphila</name>
    <dbReference type="NCBI Taxonomy" id="258052"/>
    <lineage>
        <taxon>Bacteria</taxon>
        <taxon>Bacillati</taxon>
        <taxon>Actinomycetota</taxon>
        <taxon>Actinomycetes</taxon>
        <taxon>Kitasatosporales</taxon>
        <taxon>Streptomycetaceae</taxon>
        <taxon>Kitasatospora</taxon>
    </lineage>
</organism>
<feature type="domain" description="Integral membrane bound transporter" evidence="9">
    <location>
        <begin position="338"/>
        <end position="463"/>
    </location>
</feature>
<comment type="similarity">
    <text evidence="6">Belongs to the YccS/YhfK family.</text>
</comment>
<feature type="region of interest" description="Disordered" evidence="7">
    <location>
        <begin position="273"/>
        <end position="299"/>
    </location>
</feature>
<evidence type="ECO:0000256" key="8">
    <source>
        <dbReference type="SAM" id="Phobius"/>
    </source>
</evidence>
<dbReference type="InterPro" id="IPR049453">
    <property type="entry name" value="Memb_transporter_dom"/>
</dbReference>
<comment type="subcellular location">
    <subcellularLocation>
        <location evidence="1">Cell membrane</location>
        <topology evidence="1">Multi-pass membrane protein</topology>
    </subcellularLocation>
</comment>
<comment type="caution">
    <text evidence="10">The sequence shown here is derived from an EMBL/GenBank/DDBJ whole genome shotgun (WGS) entry which is preliminary data.</text>
</comment>
<protein>
    <submittedName>
        <fullName evidence="10">FUSC family protein</fullName>
    </submittedName>
</protein>
<evidence type="ECO:0000256" key="2">
    <source>
        <dbReference type="ARBA" id="ARBA00022475"/>
    </source>
</evidence>
<name>A0ABN1TBM0_9ACTN</name>
<evidence type="ECO:0000256" key="6">
    <source>
        <dbReference type="ARBA" id="ARBA00043993"/>
    </source>
</evidence>
<dbReference type="EMBL" id="BAAALD010000007">
    <property type="protein sequence ID" value="GAA1073115.1"/>
    <property type="molecule type" value="Genomic_DNA"/>
</dbReference>
<evidence type="ECO:0000313" key="11">
    <source>
        <dbReference type="Proteomes" id="UP001499987"/>
    </source>
</evidence>
<dbReference type="Pfam" id="PF13515">
    <property type="entry name" value="FUSC_2"/>
    <property type="match status" value="1"/>
</dbReference>
<dbReference type="PANTHER" id="PTHR30509">
    <property type="entry name" value="P-HYDROXYBENZOIC ACID EFFLUX PUMP SUBUNIT-RELATED"/>
    <property type="match status" value="1"/>
</dbReference>
<evidence type="ECO:0000256" key="7">
    <source>
        <dbReference type="SAM" id="MobiDB-lite"/>
    </source>
</evidence>
<evidence type="ECO:0000256" key="5">
    <source>
        <dbReference type="ARBA" id="ARBA00023136"/>
    </source>
</evidence>
<feature type="transmembrane region" description="Helical" evidence="8">
    <location>
        <begin position="70"/>
        <end position="103"/>
    </location>
</feature>
<feature type="transmembrane region" description="Helical" evidence="8">
    <location>
        <begin position="420"/>
        <end position="439"/>
    </location>
</feature>
<evidence type="ECO:0000259" key="9">
    <source>
        <dbReference type="Pfam" id="PF13515"/>
    </source>
</evidence>
<feature type="region of interest" description="Disordered" evidence="7">
    <location>
        <begin position="229"/>
        <end position="256"/>
    </location>
</feature>
<feature type="transmembrane region" description="Helical" evidence="8">
    <location>
        <begin position="451"/>
        <end position="469"/>
    </location>
</feature>
<dbReference type="Proteomes" id="UP001499987">
    <property type="component" value="Unassembled WGS sequence"/>
</dbReference>
<evidence type="ECO:0000256" key="1">
    <source>
        <dbReference type="ARBA" id="ARBA00004651"/>
    </source>
</evidence>
<feature type="transmembrane region" description="Helical" evidence="8">
    <location>
        <begin position="110"/>
        <end position="130"/>
    </location>
</feature>
<reference evidence="10 11" key="1">
    <citation type="journal article" date="2019" name="Int. J. Syst. Evol. Microbiol.">
        <title>The Global Catalogue of Microorganisms (GCM) 10K type strain sequencing project: providing services to taxonomists for standard genome sequencing and annotation.</title>
        <authorList>
            <consortium name="The Broad Institute Genomics Platform"/>
            <consortium name="The Broad Institute Genome Sequencing Center for Infectious Disease"/>
            <person name="Wu L."/>
            <person name="Ma J."/>
        </authorList>
    </citation>
    <scope>NUCLEOTIDE SEQUENCE [LARGE SCALE GENOMIC DNA]</scope>
    <source>
        <strain evidence="10 11">JCM 13002</strain>
    </source>
</reference>
<feature type="transmembrane region" description="Helical" evidence="8">
    <location>
        <begin position="142"/>
        <end position="161"/>
    </location>
</feature>